<sequence length="87" mass="9728">MFRGDDAYSFFLPTIPTPLEFPCPPPRAFNARAAPTPRDWLLLLAQARLSFVYEGCLCGHVPLNKNERTKGACPDKDVARPPVVRMV</sequence>
<organism evidence="1 2">
    <name type="scientific">Methylocella tundrae</name>
    <dbReference type="NCBI Taxonomy" id="227605"/>
    <lineage>
        <taxon>Bacteria</taxon>
        <taxon>Pseudomonadati</taxon>
        <taxon>Pseudomonadota</taxon>
        <taxon>Alphaproteobacteria</taxon>
        <taxon>Hyphomicrobiales</taxon>
        <taxon>Beijerinckiaceae</taxon>
        <taxon>Methylocella</taxon>
    </lineage>
</organism>
<comment type="caution">
    <text evidence="1">The sequence shown here is derived from an EMBL/GenBank/DDBJ whole genome shotgun (WGS) entry which is preliminary data.</text>
</comment>
<dbReference type="EMBL" id="CABFMQ020000120">
    <property type="protein sequence ID" value="VTZ51920.1"/>
    <property type="molecule type" value="Genomic_DNA"/>
</dbReference>
<dbReference type="Proteomes" id="UP000485880">
    <property type="component" value="Unassembled WGS sequence"/>
</dbReference>
<evidence type="ECO:0000313" key="1">
    <source>
        <dbReference type="EMBL" id="VTZ51920.1"/>
    </source>
</evidence>
<gene>
    <name evidence="1" type="ORF">MPC4_60009</name>
</gene>
<proteinExistence type="predicted"/>
<keyword evidence="2" id="KW-1185">Reference proteome</keyword>
<accession>A0A8B6MAD8</accession>
<name>A0A8B6MAD8_METTU</name>
<dbReference type="AlphaFoldDB" id="A0A8B6MAD8"/>
<protein>
    <submittedName>
        <fullName evidence="1">Uncharacterized protein</fullName>
    </submittedName>
</protein>
<reference evidence="1 2" key="1">
    <citation type="submission" date="2019-05" db="EMBL/GenBank/DDBJ databases">
        <authorList>
            <person name="Farhan Ul Haque M."/>
        </authorList>
    </citation>
    <scope>NUCLEOTIDE SEQUENCE [LARGE SCALE GENOMIC DNA]</scope>
    <source>
        <strain evidence="1">2</strain>
    </source>
</reference>
<evidence type="ECO:0000313" key="2">
    <source>
        <dbReference type="Proteomes" id="UP000485880"/>
    </source>
</evidence>